<proteinExistence type="predicted"/>
<evidence type="ECO:0000313" key="2">
    <source>
        <dbReference type="Proteomes" id="UP000318995"/>
    </source>
</evidence>
<dbReference type="Pfam" id="PF09650">
    <property type="entry name" value="PHA_gran_rgn"/>
    <property type="match status" value="1"/>
</dbReference>
<dbReference type="InterPro" id="IPR013433">
    <property type="entry name" value="PHA_gran_rgn"/>
</dbReference>
<dbReference type="RefSeq" id="WP_146570610.1">
    <property type="nucleotide sequence ID" value="NZ_SJPH01000001.1"/>
</dbReference>
<comment type="caution">
    <text evidence="1">The sequence shown here is derived from an EMBL/GenBank/DDBJ whole genome shotgun (WGS) entry which is preliminary data.</text>
</comment>
<keyword evidence="2" id="KW-1185">Reference proteome</keyword>
<reference evidence="1 2" key="1">
    <citation type="submission" date="2019-02" db="EMBL/GenBank/DDBJ databases">
        <title>Deep-cultivation of Planctomycetes and their phenomic and genomic characterization uncovers novel biology.</title>
        <authorList>
            <person name="Wiegand S."/>
            <person name="Jogler M."/>
            <person name="Boedeker C."/>
            <person name="Pinto D."/>
            <person name="Vollmers J."/>
            <person name="Rivas-Marin E."/>
            <person name="Kohn T."/>
            <person name="Peeters S.H."/>
            <person name="Heuer A."/>
            <person name="Rast P."/>
            <person name="Oberbeckmann S."/>
            <person name="Bunk B."/>
            <person name="Jeske O."/>
            <person name="Meyerdierks A."/>
            <person name="Storesund J.E."/>
            <person name="Kallscheuer N."/>
            <person name="Luecker S."/>
            <person name="Lage O.M."/>
            <person name="Pohl T."/>
            <person name="Merkel B.J."/>
            <person name="Hornburger P."/>
            <person name="Mueller R.-W."/>
            <person name="Bruemmer F."/>
            <person name="Labrenz M."/>
            <person name="Spormann A.M."/>
            <person name="Op Den Camp H."/>
            <person name="Overmann J."/>
            <person name="Amann R."/>
            <person name="Jetten M.S.M."/>
            <person name="Mascher T."/>
            <person name="Medema M.H."/>
            <person name="Devos D.P."/>
            <person name="Kaster A.-K."/>
            <person name="Ovreas L."/>
            <person name="Rohde M."/>
            <person name="Galperin M.Y."/>
            <person name="Jogler C."/>
        </authorList>
    </citation>
    <scope>NUCLEOTIDE SEQUENCE [LARGE SCALE GENOMIC DNA]</scope>
    <source>
        <strain evidence="1 2">Pla111</strain>
    </source>
</reference>
<dbReference type="AlphaFoldDB" id="A0A5C5WEB7"/>
<name>A0A5C5WEB7_9BACT</name>
<dbReference type="Proteomes" id="UP000318995">
    <property type="component" value="Unassembled WGS sequence"/>
</dbReference>
<evidence type="ECO:0000313" key="1">
    <source>
        <dbReference type="EMBL" id="TWT48493.1"/>
    </source>
</evidence>
<gene>
    <name evidence="1" type="ORF">Pla111_02620</name>
</gene>
<organism evidence="1 2">
    <name type="scientific">Botrimarina hoheduenensis</name>
    <dbReference type="NCBI Taxonomy" id="2528000"/>
    <lineage>
        <taxon>Bacteria</taxon>
        <taxon>Pseudomonadati</taxon>
        <taxon>Planctomycetota</taxon>
        <taxon>Planctomycetia</taxon>
        <taxon>Pirellulales</taxon>
        <taxon>Lacipirellulaceae</taxon>
        <taxon>Botrimarina</taxon>
    </lineage>
</organism>
<accession>A0A5C5WEB7</accession>
<sequence>MPKFEVSIPHNLGREQARDRLHGFSDMLRAKYSDQLSGLEQTWEGDTLSFGFTTFGFKIQGNLAVEDAAIRVSGDLPFAAAMFKGKITGAIEEQLNRLLK</sequence>
<dbReference type="EMBL" id="SJPH01000001">
    <property type="protein sequence ID" value="TWT48493.1"/>
    <property type="molecule type" value="Genomic_DNA"/>
</dbReference>
<dbReference type="OrthoDB" id="287584at2"/>
<protein>
    <submittedName>
        <fullName evidence="1">Putative polyhydroxyalkanoic acid system protein</fullName>
    </submittedName>
</protein>